<evidence type="ECO:0000256" key="1">
    <source>
        <dbReference type="ARBA" id="ARBA00006018"/>
    </source>
</evidence>
<dbReference type="GO" id="GO:1902670">
    <property type="term" value="F:carbon dioxide binding"/>
    <property type="evidence" value="ECO:0007669"/>
    <property type="project" value="TreeGrafter"/>
</dbReference>
<dbReference type="RefSeq" id="WP_048638126.1">
    <property type="nucleotide sequence ID" value="NZ_CGIG01000001.1"/>
</dbReference>
<sequence length="95" mass="10176">MCLGIPGKVVSVGDDIHQPAYVDVCGVQRSVSIALVCEGSPADLVGQWVLVHVGFAMSLLDEQEARDTLEALQSMRAVGLELDEMRQTGADHAIR</sequence>
<name>A0A0G4JYH5_9GAMM</name>
<dbReference type="InterPro" id="IPR019812">
    <property type="entry name" value="Hydgase_assmbl_chp_CS"/>
</dbReference>
<dbReference type="PRINTS" id="PR00445">
    <property type="entry name" value="HUPFHYPC"/>
</dbReference>
<dbReference type="Gene3D" id="2.30.30.140">
    <property type="match status" value="1"/>
</dbReference>
<dbReference type="GO" id="GO:0005506">
    <property type="term" value="F:iron ion binding"/>
    <property type="evidence" value="ECO:0007669"/>
    <property type="project" value="TreeGrafter"/>
</dbReference>
<evidence type="ECO:0000313" key="2">
    <source>
        <dbReference type="EMBL" id="CPR18448.1"/>
    </source>
</evidence>
<dbReference type="PANTHER" id="PTHR35177:SF2">
    <property type="entry name" value="HYDROGENASE MATURATION FACTOR HYBG"/>
    <property type="match status" value="1"/>
</dbReference>
<keyword evidence="3" id="KW-1185">Reference proteome</keyword>
<dbReference type="PANTHER" id="PTHR35177">
    <property type="entry name" value="HYDROGENASE MATURATION FACTOR HYBG"/>
    <property type="match status" value="1"/>
</dbReference>
<accession>A0A0G4JYH5</accession>
<organism evidence="2 3">
    <name type="scientific">Brenneria goodwinii</name>
    <dbReference type="NCBI Taxonomy" id="1109412"/>
    <lineage>
        <taxon>Bacteria</taxon>
        <taxon>Pseudomonadati</taxon>
        <taxon>Pseudomonadota</taxon>
        <taxon>Gammaproteobacteria</taxon>
        <taxon>Enterobacterales</taxon>
        <taxon>Pectobacteriaceae</taxon>
        <taxon>Brenneria</taxon>
    </lineage>
</organism>
<dbReference type="NCBIfam" id="TIGR00074">
    <property type="entry name" value="hypC_hupF"/>
    <property type="match status" value="1"/>
</dbReference>
<comment type="similarity">
    <text evidence="1">Belongs to the HupF/HypC family.</text>
</comment>
<evidence type="ECO:0000313" key="3">
    <source>
        <dbReference type="Proteomes" id="UP000044377"/>
    </source>
</evidence>
<dbReference type="SUPFAM" id="SSF159127">
    <property type="entry name" value="HupF/HypC-like"/>
    <property type="match status" value="1"/>
</dbReference>
<dbReference type="EMBL" id="CGIG01000001">
    <property type="protein sequence ID" value="CPR18448.1"/>
    <property type="molecule type" value="Genomic_DNA"/>
</dbReference>
<dbReference type="PROSITE" id="PS01097">
    <property type="entry name" value="HUPF_HYPC"/>
    <property type="match status" value="1"/>
</dbReference>
<dbReference type="Pfam" id="PF01455">
    <property type="entry name" value="HupF_HypC"/>
    <property type="match status" value="1"/>
</dbReference>
<dbReference type="OrthoDB" id="9806017at2"/>
<proteinExistence type="inferred from homology"/>
<protein>
    <submittedName>
        <fullName evidence="2">[NiFe] hydrogenase metallocenter assembly protein HybG</fullName>
    </submittedName>
</protein>
<dbReference type="InterPro" id="IPR001109">
    <property type="entry name" value="Hydrogenase_HupF/HypC"/>
</dbReference>
<dbReference type="AlphaFoldDB" id="A0A0G4JYH5"/>
<dbReference type="Proteomes" id="UP000044377">
    <property type="component" value="Unassembled WGS sequence"/>
</dbReference>
<dbReference type="NCBIfam" id="NF007721">
    <property type="entry name" value="PRK10413.1"/>
    <property type="match status" value="1"/>
</dbReference>
<dbReference type="FunFam" id="2.30.30.140:FF:000022">
    <property type="entry name" value="Hydrogenase assembly chaperone HybG"/>
    <property type="match status" value="1"/>
</dbReference>
<reference evidence="3" key="1">
    <citation type="submission" date="2015-01" db="EMBL/GenBank/DDBJ databases">
        <authorList>
            <person name="Paterson Steve"/>
        </authorList>
    </citation>
    <scope>NUCLEOTIDE SEQUENCE [LARGE SCALE GENOMIC DNA]</scope>
    <source>
        <strain evidence="3">OBR1</strain>
    </source>
</reference>
<dbReference type="STRING" id="1109412.BN1221_03214"/>
<gene>
    <name evidence="2" type="ORF">BN1221_03214</name>
</gene>
<dbReference type="GO" id="GO:0051604">
    <property type="term" value="P:protein maturation"/>
    <property type="evidence" value="ECO:0007669"/>
    <property type="project" value="TreeGrafter"/>
</dbReference>